<protein>
    <submittedName>
        <fullName evidence="2">Uncharacterized protein</fullName>
    </submittedName>
</protein>
<dbReference type="AlphaFoldDB" id="A0A6J4MV42"/>
<feature type="compositionally biased region" description="Polar residues" evidence="1">
    <location>
        <begin position="16"/>
        <end position="27"/>
    </location>
</feature>
<accession>A0A6J4MV42</accession>
<feature type="non-terminal residue" evidence="2">
    <location>
        <position position="27"/>
    </location>
</feature>
<evidence type="ECO:0000313" key="2">
    <source>
        <dbReference type="EMBL" id="CAA9367561.1"/>
    </source>
</evidence>
<dbReference type="EMBL" id="CADCTV010000885">
    <property type="protein sequence ID" value="CAA9367561.1"/>
    <property type="molecule type" value="Genomic_DNA"/>
</dbReference>
<feature type="non-terminal residue" evidence="2">
    <location>
        <position position="1"/>
    </location>
</feature>
<organism evidence="2">
    <name type="scientific">uncultured Gemmatimonadota bacterium</name>
    <dbReference type="NCBI Taxonomy" id="203437"/>
    <lineage>
        <taxon>Bacteria</taxon>
        <taxon>Pseudomonadati</taxon>
        <taxon>Gemmatimonadota</taxon>
        <taxon>environmental samples</taxon>
    </lineage>
</organism>
<sequence length="27" mass="2625">CGGAWGRGRTAGTSPGRRTSCGSSGEL</sequence>
<proteinExistence type="predicted"/>
<evidence type="ECO:0000256" key="1">
    <source>
        <dbReference type="SAM" id="MobiDB-lite"/>
    </source>
</evidence>
<name>A0A6J4MV42_9BACT</name>
<feature type="region of interest" description="Disordered" evidence="1">
    <location>
        <begin position="1"/>
        <end position="27"/>
    </location>
</feature>
<gene>
    <name evidence="2" type="ORF">AVDCRST_MAG89-4245</name>
</gene>
<reference evidence="2" key="1">
    <citation type="submission" date="2020-02" db="EMBL/GenBank/DDBJ databases">
        <authorList>
            <person name="Meier V. D."/>
        </authorList>
    </citation>
    <scope>NUCLEOTIDE SEQUENCE</scope>
    <source>
        <strain evidence="2">AVDCRST_MAG89</strain>
    </source>
</reference>